<dbReference type="EMBL" id="AICP01000030">
    <property type="protein sequence ID" value="EID22980.1"/>
    <property type="molecule type" value="Genomic_DNA"/>
</dbReference>
<organism evidence="1 2">
    <name type="scientific">Streptococcus anginosus subsp. whileyi CCUG 39159</name>
    <dbReference type="NCBI Taxonomy" id="1095729"/>
    <lineage>
        <taxon>Bacteria</taxon>
        <taxon>Bacillati</taxon>
        <taxon>Bacillota</taxon>
        <taxon>Bacilli</taxon>
        <taxon>Lactobacillales</taxon>
        <taxon>Streptococcaceae</taxon>
        <taxon>Streptococcus</taxon>
        <taxon>Streptococcus anginosus group</taxon>
    </lineage>
</organism>
<keyword evidence="2" id="KW-1185">Reference proteome</keyword>
<sequence length="37" mass="4262">MNVTCSSQKQLVLSALLGRYERSDDWISWVYDGLVMP</sequence>
<dbReference type="Proteomes" id="UP000003245">
    <property type="component" value="Unassembled WGS sequence"/>
</dbReference>
<evidence type="ECO:0000313" key="1">
    <source>
        <dbReference type="EMBL" id="EID22980.1"/>
    </source>
</evidence>
<comment type="caution">
    <text evidence="1">The sequence shown here is derived from an EMBL/GenBank/DDBJ whole genome shotgun (WGS) entry which is preliminary data.</text>
</comment>
<reference evidence="1 2" key="1">
    <citation type="submission" date="2012-01" db="EMBL/GenBank/DDBJ databases">
        <authorList>
            <person name="Harkins D.M."/>
            <person name="Madupu R."/>
            <person name="Durkin A.S."/>
            <person name="Torralba M."/>
            <person name="Methe B."/>
            <person name="Sutton G.G."/>
            <person name="Nelson K.E."/>
        </authorList>
    </citation>
    <scope>NUCLEOTIDE SEQUENCE [LARGE SCALE GENOMIC DNA]</scope>
    <source>
        <strain evidence="1 2">CCUG 39159</strain>
    </source>
</reference>
<name>I0SHX7_STRAP</name>
<protein>
    <submittedName>
        <fullName evidence="1">Uncharacterized protein</fullName>
    </submittedName>
</protein>
<evidence type="ECO:0000313" key="2">
    <source>
        <dbReference type="Proteomes" id="UP000003245"/>
    </source>
</evidence>
<dbReference type="PATRIC" id="fig|1095729.3.peg.666"/>
<gene>
    <name evidence="1" type="ORF">HMPREF1043_1183</name>
</gene>
<proteinExistence type="predicted"/>
<accession>I0SHX7</accession>
<dbReference type="AlphaFoldDB" id="I0SHX7"/>